<keyword evidence="3" id="KW-0479">Metal-binding</keyword>
<keyword evidence="2" id="KW-0963">Cytoplasm</keyword>
<feature type="compositionally biased region" description="Polar residues" evidence="9">
    <location>
        <begin position="43"/>
        <end position="57"/>
    </location>
</feature>
<keyword evidence="5" id="KW-0862">Zinc</keyword>
<keyword evidence="7 8" id="KW-0694">RNA-binding</keyword>
<dbReference type="GO" id="GO:0008270">
    <property type="term" value="F:zinc ion binding"/>
    <property type="evidence" value="ECO:0007669"/>
    <property type="project" value="UniProtKB-KW"/>
</dbReference>
<dbReference type="GO" id="GO:0006417">
    <property type="term" value="P:regulation of translation"/>
    <property type="evidence" value="ECO:0007669"/>
    <property type="project" value="UniProtKB-UniRule"/>
</dbReference>
<evidence type="ECO:0000256" key="2">
    <source>
        <dbReference type="ARBA" id="ARBA00022490"/>
    </source>
</evidence>
<accession>A0A2J7R032</accession>
<feature type="domain" description="Nanos-type" evidence="10">
    <location>
        <begin position="98"/>
        <end position="153"/>
    </location>
</feature>
<dbReference type="Gene3D" id="4.10.60.30">
    <property type="entry name" value="Nanos, RNA-binding domain"/>
    <property type="match status" value="1"/>
</dbReference>
<evidence type="ECO:0000256" key="8">
    <source>
        <dbReference type="PROSITE-ProRule" id="PRU00855"/>
    </source>
</evidence>
<dbReference type="STRING" id="105785.A0A2J7R032"/>
<evidence type="ECO:0000256" key="3">
    <source>
        <dbReference type="ARBA" id="ARBA00022723"/>
    </source>
</evidence>
<keyword evidence="6 8" id="KW-0810">Translation regulation</keyword>
<organism evidence="11 12">
    <name type="scientific">Cryptotermes secundus</name>
    <dbReference type="NCBI Taxonomy" id="105785"/>
    <lineage>
        <taxon>Eukaryota</taxon>
        <taxon>Metazoa</taxon>
        <taxon>Ecdysozoa</taxon>
        <taxon>Arthropoda</taxon>
        <taxon>Hexapoda</taxon>
        <taxon>Insecta</taxon>
        <taxon>Pterygota</taxon>
        <taxon>Neoptera</taxon>
        <taxon>Polyneoptera</taxon>
        <taxon>Dictyoptera</taxon>
        <taxon>Blattodea</taxon>
        <taxon>Blattoidea</taxon>
        <taxon>Termitoidae</taxon>
        <taxon>Kalotermitidae</taxon>
        <taxon>Cryptotermitinae</taxon>
        <taxon>Cryptotermes</taxon>
    </lineage>
</organism>
<name>A0A2J7R032_9NEOP</name>
<dbReference type="EMBL" id="NEVH01008332">
    <property type="protein sequence ID" value="PNF34175.1"/>
    <property type="molecule type" value="Genomic_DNA"/>
</dbReference>
<evidence type="ECO:0000256" key="9">
    <source>
        <dbReference type="SAM" id="MobiDB-lite"/>
    </source>
</evidence>
<keyword evidence="4 8" id="KW-0863">Zinc-finger</keyword>
<dbReference type="InParanoid" id="A0A2J7R032"/>
<evidence type="ECO:0000256" key="6">
    <source>
        <dbReference type="ARBA" id="ARBA00022845"/>
    </source>
</evidence>
<evidence type="ECO:0000313" key="11">
    <source>
        <dbReference type="EMBL" id="PNF34175.1"/>
    </source>
</evidence>
<dbReference type="Proteomes" id="UP000235965">
    <property type="component" value="Unassembled WGS sequence"/>
</dbReference>
<evidence type="ECO:0000256" key="1">
    <source>
        <dbReference type="ARBA" id="ARBA00004496"/>
    </source>
</evidence>
<dbReference type="AlphaFoldDB" id="A0A2J7R032"/>
<sequence>MTPLTPHGHTSSASETSNTTNKQNEWKQTEYFYIKRQEEKQSFQDSHAPVTSCNNGSAHGARPKAYSKTTVTASRTSVSEDVTNWALPSEGSEGRRQWCSFCAKNGEPRTVVMSHTLYNSETNTLHCPILRAHHCEVCNATGDFAHTRSYCPRIRMLQGDMESTITALKSTRRQASGKVRNNKAIMKLPK</sequence>
<gene>
    <name evidence="11" type="ORF">B7P43_G17862</name>
</gene>
<comment type="similarity">
    <text evidence="8">Belongs to the nanos family.</text>
</comment>
<feature type="region of interest" description="Disordered" evidence="9">
    <location>
        <begin position="1"/>
        <end position="25"/>
    </location>
</feature>
<protein>
    <recommendedName>
        <fullName evidence="10">Nanos-type domain-containing protein</fullName>
    </recommendedName>
</protein>
<dbReference type="InterPro" id="IPR008705">
    <property type="entry name" value="Nanos/Xcar2"/>
</dbReference>
<reference evidence="11 12" key="1">
    <citation type="submission" date="2017-12" db="EMBL/GenBank/DDBJ databases">
        <title>Hemimetabolous genomes reveal molecular basis of termite eusociality.</title>
        <authorList>
            <person name="Harrison M.C."/>
            <person name="Jongepier E."/>
            <person name="Robertson H.M."/>
            <person name="Arning N."/>
            <person name="Bitard-Feildel T."/>
            <person name="Chao H."/>
            <person name="Childers C.P."/>
            <person name="Dinh H."/>
            <person name="Doddapaneni H."/>
            <person name="Dugan S."/>
            <person name="Gowin J."/>
            <person name="Greiner C."/>
            <person name="Han Y."/>
            <person name="Hu H."/>
            <person name="Hughes D.S.T."/>
            <person name="Huylmans A.-K."/>
            <person name="Kemena C."/>
            <person name="Kremer L.P.M."/>
            <person name="Lee S.L."/>
            <person name="Lopez-Ezquerra A."/>
            <person name="Mallet L."/>
            <person name="Monroy-Kuhn J.M."/>
            <person name="Moser A."/>
            <person name="Murali S.C."/>
            <person name="Muzny D.M."/>
            <person name="Otani S."/>
            <person name="Piulachs M.-D."/>
            <person name="Poelchau M."/>
            <person name="Qu J."/>
            <person name="Schaub F."/>
            <person name="Wada-Katsumata A."/>
            <person name="Worley K.C."/>
            <person name="Xie Q."/>
            <person name="Ylla G."/>
            <person name="Poulsen M."/>
            <person name="Gibbs R.A."/>
            <person name="Schal C."/>
            <person name="Richards S."/>
            <person name="Belles X."/>
            <person name="Korb J."/>
            <person name="Bornberg-Bauer E."/>
        </authorList>
    </citation>
    <scope>NUCLEOTIDE SEQUENCE [LARGE SCALE GENOMIC DNA]</scope>
    <source>
        <tissue evidence="11">Whole body</tissue>
    </source>
</reference>
<comment type="caution">
    <text evidence="11">The sequence shown here is derived from an EMBL/GenBank/DDBJ whole genome shotgun (WGS) entry which is preliminary data.</text>
</comment>
<feature type="compositionally biased region" description="Low complexity" evidence="9">
    <location>
        <begin position="10"/>
        <end position="21"/>
    </location>
</feature>
<evidence type="ECO:0000256" key="7">
    <source>
        <dbReference type="ARBA" id="ARBA00022884"/>
    </source>
</evidence>
<feature type="region of interest" description="Disordered" evidence="9">
    <location>
        <begin position="43"/>
        <end position="72"/>
    </location>
</feature>
<dbReference type="OrthoDB" id="5864971at2759"/>
<dbReference type="PANTHER" id="PTHR12887">
    <property type="entry name" value="NANOS PROTEIN"/>
    <property type="match status" value="1"/>
</dbReference>
<proteinExistence type="inferred from homology"/>
<dbReference type="InterPro" id="IPR024161">
    <property type="entry name" value="Znf_nanos-typ"/>
</dbReference>
<evidence type="ECO:0000256" key="4">
    <source>
        <dbReference type="ARBA" id="ARBA00022771"/>
    </source>
</evidence>
<dbReference type="Pfam" id="PF05741">
    <property type="entry name" value="zf-nanos"/>
    <property type="match status" value="1"/>
</dbReference>
<evidence type="ECO:0000313" key="12">
    <source>
        <dbReference type="Proteomes" id="UP000235965"/>
    </source>
</evidence>
<comment type="subcellular location">
    <subcellularLocation>
        <location evidence="1">Cytoplasm</location>
    </subcellularLocation>
</comment>
<dbReference type="InterPro" id="IPR038129">
    <property type="entry name" value="Nanos_sf"/>
</dbReference>
<dbReference type="GO" id="GO:0003723">
    <property type="term" value="F:RNA binding"/>
    <property type="evidence" value="ECO:0007669"/>
    <property type="project" value="UniProtKB-UniRule"/>
</dbReference>
<evidence type="ECO:0000256" key="5">
    <source>
        <dbReference type="ARBA" id="ARBA00022833"/>
    </source>
</evidence>
<evidence type="ECO:0000259" key="10">
    <source>
        <dbReference type="PROSITE" id="PS51522"/>
    </source>
</evidence>
<keyword evidence="12" id="KW-1185">Reference proteome</keyword>
<dbReference type="GO" id="GO:0005737">
    <property type="term" value="C:cytoplasm"/>
    <property type="evidence" value="ECO:0007669"/>
    <property type="project" value="UniProtKB-SubCell"/>
</dbReference>
<dbReference type="PROSITE" id="PS51522">
    <property type="entry name" value="ZF_NANOS"/>
    <property type="match status" value="1"/>
</dbReference>